<organism evidence="1 2">
    <name type="scientific">Kickxella alabastrina</name>
    <dbReference type="NCBI Taxonomy" id="61397"/>
    <lineage>
        <taxon>Eukaryota</taxon>
        <taxon>Fungi</taxon>
        <taxon>Fungi incertae sedis</taxon>
        <taxon>Zoopagomycota</taxon>
        <taxon>Kickxellomycotina</taxon>
        <taxon>Kickxellomycetes</taxon>
        <taxon>Kickxellales</taxon>
        <taxon>Kickxellaceae</taxon>
        <taxon>Kickxella</taxon>
    </lineage>
</organism>
<dbReference type="EC" id="1.1.1.300" evidence="1"/>
<accession>A0ACC1IIH1</accession>
<dbReference type="Proteomes" id="UP001150581">
    <property type="component" value="Unassembled WGS sequence"/>
</dbReference>
<dbReference type="EMBL" id="JANBPG010000754">
    <property type="protein sequence ID" value="KAJ1893999.1"/>
    <property type="molecule type" value="Genomic_DNA"/>
</dbReference>
<proteinExistence type="predicted"/>
<evidence type="ECO:0000313" key="1">
    <source>
        <dbReference type="EMBL" id="KAJ1893999.1"/>
    </source>
</evidence>
<gene>
    <name evidence="1" type="primary">RDH12</name>
    <name evidence="1" type="ORF">LPJ66_005441</name>
</gene>
<name>A0ACC1IIH1_9FUNG</name>
<protein>
    <submittedName>
        <fullName evidence="1">Retinol dehydrogenase 12</fullName>
        <ecNumber evidence="1">1.1.1.300</ecNumber>
    </submittedName>
</protein>
<evidence type="ECO:0000313" key="2">
    <source>
        <dbReference type="Proteomes" id="UP001150581"/>
    </source>
</evidence>
<sequence>MSLAAGANALQTTAANTLLSKNPLLQLLCTGAVLTSEITYAILSKFDPSVPSALSRIDRLIMDSKHQSEKNKQQNEQKIAIITGANSGIGYETAKALGRAGYHVIMACRNLGYAAEAKARLIRQTGLEDDQFEIMQVDLASLSSVQGFVEEFKRRKVALDILVCNAGVMACPLGYTQDQVEMQFGTNHLGHFALTTGVLDQLKNASDGARVVIVSSIGSFMTAEISYESIEQPAQYSPTVNYGISKLANMTFAATLARKLEGSRVSVNSLHPGTVVTPLYRHVDGTIKVMKMVESAVMLDEVAGAVTSVMLALGDGVGSGKFYNRGLIMEMHPRARDVREQDKLWEYSEKLVAEKSTKR</sequence>
<keyword evidence="1" id="KW-0560">Oxidoreductase</keyword>
<reference evidence="1" key="1">
    <citation type="submission" date="2022-07" db="EMBL/GenBank/DDBJ databases">
        <title>Phylogenomic reconstructions and comparative analyses of Kickxellomycotina fungi.</title>
        <authorList>
            <person name="Reynolds N.K."/>
            <person name="Stajich J.E."/>
            <person name="Barry K."/>
            <person name="Grigoriev I.V."/>
            <person name="Crous P."/>
            <person name="Smith M.E."/>
        </authorList>
    </citation>
    <scope>NUCLEOTIDE SEQUENCE</scope>
    <source>
        <strain evidence="1">Benny 63K</strain>
    </source>
</reference>
<comment type="caution">
    <text evidence="1">The sequence shown here is derived from an EMBL/GenBank/DDBJ whole genome shotgun (WGS) entry which is preliminary data.</text>
</comment>
<keyword evidence="2" id="KW-1185">Reference proteome</keyword>